<organism evidence="7 8">
    <name type="scientific">Tissierella carlieri</name>
    <dbReference type="NCBI Taxonomy" id="689904"/>
    <lineage>
        <taxon>Bacteria</taxon>
        <taxon>Bacillati</taxon>
        <taxon>Bacillota</taxon>
        <taxon>Tissierellia</taxon>
        <taxon>Tissierellales</taxon>
        <taxon>Tissierellaceae</taxon>
        <taxon>Tissierella</taxon>
    </lineage>
</organism>
<dbReference type="InterPro" id="IPR020843">
    <property type="entry name" value="ER"/>
</dbReference>
<dbReference type="SUPFAM" id="SSF51735">
    <property type="entry name" value="NAD(P)-binding Rossmann-fold domains"/>
    <property type="match status" value="1"/>
</dbReference>
<evidence type="ECO:0000256" key="3">
    <source>
        <dbReference type="ARBA" id="ARBA00022833"/>
    </source>
</evidence>
<evidence type="ECO:0000256" key="4">
    <source>
        <dbReference type="ARBA" id="ARBA00023002"/>
    </source>
</evidence>
<evidence type="ECO:0000259" key="6">
    <source>
        <dbReference type="SMART" id="SM00829"/>
    </source>
</evidence>
<keyword evidence="3 5" id="KW-0862">Zinc</keyword>
<evidence type="ECO:0000256" key="1">
    <source>
        <dbReference type="ARBA" id="ARBA00001947"/>
    </source>
</evidence>
<gene>
    <name evidence="7" type="ORF">NE686_10490</name>
</gene>
<dbReference type="PANTHER" id="PTHR42813">
    <property type="entry name" value="ZINC-TYPE ALCOHOL DEHYDROGENASE-LIKE"/>
    <property type="match status" value="1"/>
</dbReference>
<dbReference type="PROSITE" id="PS00059">
    <property type="entry name" value="ADH_ZINC"/>
    <property type="match status" value="1"/>
</dbReference>
<dbReference type="Gene3D" id="3.90.180.10">
    <property type="entry name" value="Medium-chain alcohol dehydrogenases, catalytic domain"/>
    <property type="match status" value="1"/>
</dbReference>
<dbReference type="EMBL" id="JANGAC010000007">
    <property type="protein sequence ID" value="MCQ4923516.1"/>
    <property type="molecule type" value="Genomic_DNA"/>
</dbReference>
<evidence type="ECO:0000313" key="7">
    <source>
        <dbReference type="EMBL" id="MCQ4923516.1"/>
    </source>
</evidence>
<keyword evidence="8" id="KW-1185">Reference proteome</keyword>
<dbReference type="InterPro" id="IPR002328">
    <property type="entry name" value="ADH_Zn_CS"/>
</dbReference>
<dbReference type="CDD" id="cd05278">
    <property type="entry name" value="FDH_like"/>
    <property type="match status" value="1"/>
</dbReference>
<comment type="cofactor">
    <cofactor evidence="1 5">
        <name>Zn(2+)</name>
        <dbReference type="ChEBI" id="CHEBI:29105"/>
    </cofactor>
</comment>
<accession>A0ABT1SAK2</accession>
<evidence type="ECO:0000313" key="8">
    <source>
        <dbReference type="Proteomes" id="UP001524478"/>
    </source>
</evidence>
<name>A0ABT1SAK2_9FIRM</name>
<proteinExistence type="inferred from homology"/>
<dbReference type="InterPro" id="IPR011032">
    <property type="entry name" value="GroES-like_sf"/>
</dbReference>
<dbReference type="SMART" id="SM00829">
    <property type="entry name" value="PKS_ER"/>
    <property type="match status" value="1"/>
</dbReference>
<dbReference type="Pfam" id="PF00107">
    <property type="entry name" value="ADH_zinc_N"/>
    <property type="match status" value="1"/>
</dbReference>
<dbReference type="InterPro" id="IPR013149">
    <property type="entry name" value="ADH-like_C"/>
</dbReference>
<dbReference type="InterPro" id="IPR013154">
    <property type="entry name" value="ADH-like_N"/>
</dbReference>
<evidence type="ECO:0000256" key="2">
    <source>
        <dbReference type="ARBA" id="ARBA00022723"/>
    </source>
</evidence>
<reference evidence="7 8" key="1">
    <citation type="submission" date="2022-06" db="EMBL/GenBank/DDBJ databases">
        <title>Isolation of gut microbiota from human fecal samples.</title>
        <authorList>
            <person name="Pamer E.G."/>
            <person name="Barat B."/>
            <person name="Waligurski E."/>
            <person name="Medina S."/>
            <person name="Paddock L."/>
            <person name="Mostad J."/>
        </authorList>
    </citation>
    <scope>NUCLEOTIDE SEQUENCE [LARGE SCALE GENOMIC DNA]</scope>
    <source>
        <strain evidence="7 8">DFI.7.95</strain>
    </source>
</reference>
<comment type="caution">
    <text evidence="7">The sequence shown here is derived from an EMBL/GenBank/DDBJ whole genome shotgun (WGS) entry which is preliminary data.</text>
</comment>
<dbReference type="Pfam" id="PF08240">
    <property type="entry name" value="ADH_N"/>
    <property type="match status" value="1"/>
</dbReference>
<dbReference type="RefSeq" id="WP_256311474.1">
    <property type="nucleotide sequence ID" value="NZ_JANGAC010000007.1"/>
</dbReference>
<feature type="domain" description="Enoyl reductase (ER)" evidence="6">
    <location>
        <begin position="7"/>
        <end position="345"/>
    </location>
</feature>
<dbReference type="SUPFAM" id="SSF50129">
    <property type="entry name" value="GroES-like"/>
    <property type="match status" value="1"/>
</dbReference>
<dbReference type="InterPro" id="IPR036291">
    <property type="entry name" value="NAD(P)-bd_dom_sf"/>
</dbReference>
<evidence type="ECO:0000256" key="5">
    <source>
        <dbReference type="RuleBase" id="RU361277"/>
    </source>
</evidence>
<sequence>MKGLVFKDINQIELQEIEKPMIEKETDAIIRITMTTICGSDIHLYHGHMQTTPGYTLGHEYVGIVEEVGGAVKSLKKGDRVIGPAAPFCGYCENCKNGHIAQCKNGGVHGSGKEFGNIPGTHAEFSRVPFADNNLIKVPENLKDEQVLFVGDVLSTGYFGAEKCRIQPGDDVVIFGAGPVGLCAVQAAKLFSPKNIILVGRKNQLRLDIGKKLGATHIIRTDKDDLFKSISEITKGKGADAAIEASGSEIALQQAVKCVGISGRVSLVGLYSKNIELPLPEIFMKNISIEMGLGYLGHMQRLLNMVESGQIDMTSLITHRMKLDDIVKAYDIFENNQNEVVKVVVTP</sequence>
<dbReference type="Proteomes" id="UP001524478">
    <property type="component" value="Unassembled WGS sequence"/>
</dbReference>
<keyword evidence="2 5" id="KW-0479">Metal-binding</keyword>
<keyword evidence="4" id="KW-0560">Oxidoreductase</keyword>
<dbReference type="Gene3D" id="3.40.50.720">
    <property type="entry name" value="NAD(P)-binding Rossmann-like Domain"/>
    <property type="match status" value="1"/>
</dbReference>
<comment type="similarity">
    <text evidence="5">Belongs to the zinc-containing alcohol dehydrogenase family.</text>
</comment>
<protein>
    <submittedName>
        <fullName evidence="7">Alcohol dehydrogenase</fullName>
    </submittedName>
</protein>